<proteinExistence type="predicted"/>
<accession>A0ABP9A3L7</accession>
<name>A0ABP9A3L7_9PSEU</name>
<evidence type="ECO:0000313" key="2">
    <source>
        <dbReference type="EMBL" id="GAA4772976.1"/>
    </source>
</evidence>
<evidence type="ECO:0000256" key="1">
    <source>
        <dbReference type="SAM" id="SignalP"/>
    </source>
</evidence>
<dbReference type="InterPro" id="IPR013320">
    <property type="entry name" value="ConA-like_dom_sf"/>
</dbReference>
<organism evidence="2 3">
    <name type="scientific">Actinomycetospora chlora</name>
    <dbReference type="NCBI Taxonomy" id="663608"/>
    <lineage>
        <taxon>Bacteria</taxon>
        <taxon>Bacillati</taxon>
        <taxon>Actinomycetota</taxon>
        <taxon>Actinomycetes</taxon>
        <taxon>Pseudonocardiales</taxon>
        <taxon>Pseudonocardiaceae</taxon>
        <taxon>Actinomycetospora</taxon>
    </lineage>
</organism>
<dbReference type="EMBL" id="BAABHO010000001">
    <property type="protein sequence ID" value="GAA4772976.1"/>
    <property type="molecule type" value="Genomic_DNA"/>
</dbReference>
<dbReference type="SUPFAM" id="SSF49899">
    <property type="entry name" value="Concanavalin A-like lectins/glucanases"/>
    <property type="match status" value="1"/>
</dbReference>
<reference evidence="3" key="1">
    <citation type="journal article" date="2019" name="Int. J. Syst. Evol. Microbiol.">
        <title>The Global Catalogue of Microorganisms (GCM) 10K type strain sequencing project: providing services to taxonomists for standard genome sequencing and annotation.</title>
        <authorList>
            <consortium name="The Broad Institute Genomics Platform"/>
            <consortium name="The Broad Institute Genome Sequencing Center for Infectious Disease"/>
            <person name="Wu L."/>
            <person name="Ma J."/>
        </authorList>
    </citation>
    <scope>NUCLEOTIDE SEQUENCE [LARGE SCALE GENOMIC DNA]</scope>
    <source>
        <strain evidence="3">JCM 17979</strain>
    </source>
</reference>
<protein>
    <submittedName>
        <fullName evidence="2">Uncharacterized protein</fullName>
    </submittedName>
</protein>
<sequence>MGRTIRTGNSKASSILVVVLGTLVFATSSSAPATRSSTFDPERVIQGNFQTYAAGPYGAYTGMWGRYLPQNDTLAAESSMRVTPGTFPRGTTFWWDVTPDPDWNGVNGYLHVAWGNYDDSPGAITPQQVKNIAALDVSIDWSYNGDPSSGLLSECWLTPTPTPSGVPDRQYEVAFFPRVSSAGASYLASLPVVGGGSFTDSNGNSWNVREGVSGTGQPYYIAYRPSYVEFRGTLPYKDYFAFLAEAGKITGSEWFNGLAFGVEPFSGSASLAISDLTVHYTRM</sequence>
<feature type="chain" id="PRO_5046339609" evidence="1">
    <location>
        <begin position="34"/>
        <end position="283"/>
    </location>
</feature>
<feature type="signal peptide" evidence="1">
    <location>
        <begin position="1"/>
        <end position="33"/>
    </location>
</feature>
<dbReference type="Proteomes" id="UP001500928">
    <property type="component" value="Unassembled WGS sequence"/>
</dbReference>
<comment type="caution">
    <text evidence="2">The sequence shown here is derived from an EMBL/GenBank/DDBJ whole genome shotgun (WGS) entry which is preliminary data.</text>
</comment>
<evidence type="ECO:0000313" key="3">
    <source>
        <dbReference type="Proteomes" id="UP001500928"/>
    </source>
</evidence>
<dbReference type="RefSeq" id="WP_345410341.1">
    <property type="nucleotide sequence ID" value="NZ_BAABHO010000001.1"/>
</dbReference>
<dbReference type="Gene3D" id="2.60.120.180">
    <property type="match status" value="1"/>
</dbReference>
<keyword evidence="1" id="KW-0732">Signal</keyword>
<keyword evidence="3" id="KW-1185">Reference proteome</keyword>
<dbReference type="InterPro" id="IPR013319">
    <property type="entry name" value="GH11/12"/>
</dbReference>
<gene>
    <name evidence="2" type="ORF">GCM10023200_01710</name>
</gene>